<feature type="domain" description="Large ribosomal subunit protein bL12 C-terminal" evidence="1">
    <location>
        <begin position="7"/>
        <end position="72"/>
    </location>
</feature>
<dbReference type="SUPFAM" id="SSF54736">
    <property type="entry name" value="ClpS-like"/>
    <property type="match status" value="1"/>
</dbReference>
<dbReference type="EMBL" id="PVWO01000045">
    <property type="protein sequence ID" value="PSB58183.1"/>
    <property type="molecule type" value="Genomic_DNA"/>
</dbReference>
<dbReference type="AlphaFoldDB" id="A0A2T1GK40"/>
<protein>
    <recommendedName>
        <fullName evidence="1">Large ribosomal subunit protein bL12 C-terminal domain-containing protein</fullName>
    </recommendedName>
</protein>
<comment type="caution">
    <text evidence="2">The sequence shown here is derived from an EMBL/GenBank/DDBJ whole genome shotgun (WGS) entry which is preliminary data.</text>
</comment>
<keyword evidence="3" id="KW-1185">Reference proteome</keyword>
<dbReference type="RefSeq" id="WP_106301333.1">
    <property type="nucleotide sequence ID" value="NZ_PVWO01000045.1"/>
</dbReference>
<accession>A0A2T1GK40</accession>
<dbReference type="GO" id="GO:0006412">
    <property type="term" value="P:translation"/>
    <property type="evidence" value="ECO:0007669"/>
    <property type="project" value="InterPro"/>
</dbReference>
<dbReference type="InterPro" id="IPR013823">
    <property type="entry name" value="Ribosomal_bL12_C"/>
</dbReference>
<proteinExistence type="predicted"/>
<dbReference type="GO" id="GO:0003735">
    <property type="term" value="F:structural constituent of ribosome"/>
    <property type="evidence" value="ECO:0007669"/>
    <property type="project" value="InterPro"/>
</dbReference>
<gene>
    <name evidence="2" type="ORF">C7B77_05760</name>
</gene>
<reference evidence="2 3" key="1">
    <citation type="submission" date="2018-03" db="EMBL/GenBank/DDBJ databases">
        <title>The ancient ancestry and fast evolution of plastids.</title>
        <authorList>
            <person name="Moore K.R."/>
            <person name="Magnabosco C."/>
            <person name="Momper L."/>
            <person name="Gold D.A."/>
            <person name="Bosak T."/>
            <person name="Fournier G.P."/>
        </authorList>
    </citation>
    <scope>NUCLEOTIDE SEQUENCE [LARGE SCALE GENOMIC DNA]</scope>
    <source>
        <strain evidence="2 3">CCALA 037</strain>
    </source>
</reference>
<dbReference type="Pfam" id="PF00542">
    <property type="entry name" value="Ribosomal_L12"/>
    <property type="match status" value="1"/>
</dbReference>
<name>A0A2T1GK40_9CYAN</name>
<evidence type="ECO:0000313" key="3">
    <source>
        <dbReference type="Proteomes" id="UP000238937"/>
    </source>
</evidence>
<dbReference type="Proteomes" id="UP000238937">
    <property type="component" value="Unassembled WGS sequence"/>
</dbReference>
<sequence>MCESDGFGLIITDVGESRAKVFYIVRQLTAKSPKDVKAILDNPDEVIIASGNKRKIGGIASDLEKVGAKIRII</sequence>
<dbReference type="InterPro" id="IPR014719">
    <property type="entry name" value="Ribosomal_bL12_C/ClpS-like"/>
</dbReference>
<dbReference type="OrthoDB" id="9795626at2"/>
<organism evidence="2 3">
    <name type="scientific">Chamaesiphon polymorphus CCALA 037</name>
    <dbReference type="NCBI Taxonomy" id="2107692"/>
    <lineage>
        <taxon>Bacteria</taxon>
        <taxon>Bacillati</taxon>
        <taxon>Cyanobacteriota</taxon>
        <taxon>Cyanophyceae</taxon>
        <taxon>Gomontiellales</taxon>
        <taxon>Chamaesiphonaceae</taxon>
        <taxon>Chamaesiphon</taxon>
    </lineage>
</organism>
<evidence type="ECO:0000259" key="1">
    <source>
        <dbReference type="Pfam" id="PF00542"/>
    </source>
</evidence>
<dbReference type="Gene3D" id="3.30.1390.10">
    <property type="match status" value="1"/>
</dbReference>
<evidence type="ECO:0000313" key="2">
    <source>
        <dbReference type="EMBL" id="PSB58183.1"/>
    </source>
</evidence>